<evidence type="ECO:0000259" key="13">
    <source>
        <dbReference type="PROSITE" id="PS50262"/>
    </source>
</evidence>
<evidence type="ECO:0000313" key="15">
    <source>
        <dbReference type="Proteomes" id="UP000075880"/>
    </source>
</evidence>
<sequence length="456" mass="50689">MALSLDEWGSNVSNGSGGAGPAHNHTADDYEDAEFLDCEGASGAVPEGIASAQFQVLVWGAYSSTLTASVVGNCSVIAIVATQPHMRTVTNLFLANLALGDLLMTLFCVPFTFVSLFVLQYWPFGGALCRVVNYCQAVSVLVSAYTLVALSADRYRAIMWPMRPRRRLRKPCALRLIALVWFGAAATALPIPLYSALVQPSRWHAHCGQAICTEVWPEPAADRTYSLALMIAQFAVPLVALVYTYGCIGWRVWARRPPHLTTADEQEPQQEPQQEPEQERPRFTWRHRTTTTTNTCTSSSSTSVSSVRQFRRARKRTLAMTLAVVAAFVVCWLPFNAFMLAPLDDPTWPPLPYLYFAFHWLAMSHCCYNPLIYCYMNAKFRAGFRTLLLEPFARLYRRAVHRRLRRHRRPAPQQQQQQHPTGAGGGAGSGSVSSIQTEMVQLTTPGSPSSLQPSPW</sequence>
<dbReference type="GO" id="GO:0005886">
    <property type="term" value="C:plasma membrane"/>
    <property type="evidence" value="ECO:0007669"/>
    <property type="project" value="UniProtKB-SubCell"/>
</dbReference>
<evidence type="ECO:0000256" key="8">
    <source>
        <dbReference type="ARBA" id="ARBA00023170"/>
    </source>
</evidence>
<reference evidence="14" key="1">
    <citation type="submission" date="2024-04" db="UniProtKB">
        <authorList>
            <consortium name="EnsemblMetazoa"/>
        </authorList>
    </citation>
    <scope>IDENTIFICATION</scope>
    <source>
        <strain evidence="14">EBRO</strain>
    </source>
</reference>
<dbReference type="InterPro" id="IPR017452">
    <property type="entry name" value="GPCR_Rhodpsn_7TM"/>
</dbReference>
<feature type="compositionally biased region" description="Polar residues" evidence="11">
    <location>
        <begin position="435"/>
        <end position="456"/>
    </location>
</feature>
<dbReference type="PANTHER" id="PTHR24238">
    <property type="entry name" value="G-PROTEIN COUPLED RECEPTOR"/>
    <property type="match status" value="1"/>
</dbReference>
<evidence type="ECO:0000313" key="14">
    <source>
        <dbReference type="EnsemblMetazoa" id="ENSAATROPP015121"/>
    </source>
</evidence>
<keyword evidence="9 10" id="KW-0807">Transducer</keyword>
<feature type="transmembrane region" description="Helical" evidence="12">
    <location>
        <begin position="56"/>
        <end position="81"/>
    </location>
</feature>
<feature type="transmembrane region" description="Helical" evidence="12">
    <location>
        <begin position="353"/>
        <end position="375"/>
    </location>
</feature>
<feature type="region of interest" description="Disordered" evidence="11">
    <location>
        <begin position="404"/>
        <end position="456"/>
    </location>
</feature>
<keyword evidence="5 12" id="KW-1133">Transmembrane helix</keyword>
<feature type="transmembrane region" description="Helical" evidence="12">
    <location>
        <begin position="225"/>
        <end position="246"/>
    </location>
</feature>
<keyword evidence="7 12" id="KW-0472">Membrane</keyword>
<proteinExistence type="inferred from homology"/>
<evidence type="ECO:0000256" key="3">
    <source>
        <dbReference type="ARBA" id="ARBA00022475"/>
    </source>
</evidence>
<feature type="compositionally biased region" description="Low complexity" evidence="11">
    <location>
        <begin position="411"/>
        <end position="420"/>
    </location>
</feature>
<dbReference type="Pfam" id="PF00001">
    <property type="entry name" value="7tm_1"/>
    <property type="match status" value="1"/>
</dbReference>
<evidence type="ECO:0000256" key="4">
    <source>
        <dbReference type="ARBA" id="ARBA00022692"/>
    </source>
</evidence>
<evidence type="ECO:0000256" key="12">
    <source>
        <dbReference type="SAM" id="Phobius"/>
    </source>
</evidence>
<feature type="compositionally biased region" description="Low complexity" evidence="11">
    <location>
        <begin position="290"/>
        <end position="300"/>
    </location>
</feature>
<keyword evidence="15" id="KW-1185">Reference proteome</keyword>
<feature type="domain" description="G-protein coupled receptors family 1 profile" evidence="13">
    <location>
        <begin position="72"/>
        <end position="373"/>
    </location>
</feature>
<dbReference type="PROSITE" id="PS50262">
    <property type="entry name" value="G_PROTEIN_RECEP_F1_2"/>
    <property type="match status" value="1"/>
</dbReference>
<dbReference type="InterPro" id="IPR000611">
    <property type="entry name" value="NPY_rcpt"/>
</dbReference>
<keyword evidence="6 10" id="KW-0297">G-protein coupled receptor</keyword>
<evidence type="ECO:0000256" key="10">
    <source>
        <dbReference type="RuleBase" id="RU000688"/>
    </source>
</evidence>
<comment type="similarity">
    <text evidence="2 10">Belongs to the G-protein coupled receptor 1 family.</text>
</comment>
<protein>
    <recommendedName>
        <fullName evidence="13">G-protein coupled receptors family 1 profile domain-containing protein</fullName>
    </recommendedName>
</protein>
<feature type="region of interest" description="Disordered" evidence="11">
    <location>
        <begin position="262"/>
        <end position="300"/>
    </location>
</feature>
<dbReference type="PRINTS" id="PR00237">
    <property type="entry name" value="GPCRRHODOPSN"/>
</dbReference>
<feature type="transmembrane region" description="Helical" evidence="12">
    <location>
        <begin position="318"/>
        <end position="341"/>
    </location>
</feature>
<evidence type="ECO:0000256" key="9">
    <source>
        <dbReference type="ARBA" id="ARBA00023224"/>
    </source>
</evidence>
<dbReference type="PRINTS" id="PR01012">
    <property type="entry name" value="NRPEPTIDEYR"/>
</dbReference>
<accession>A0AAG5DVF8</accession>
<dbReference type="Proteomes" id="UP000075880">
    <property type="component" value="Unassembled WGS sequence"/>
</dbReference>
<feature type="transmembrane region" description="Helical" evidence="12">
    <location>
        <begin position="131"/>
        <end position="152"/>
    </location>
</feature>
<dbReference type="AlphaFoldDB" id="A0AAG5DVF8"/>
<evidence type="ECO:0000256" key="7">
    <source>
        <dbReference type="ARBA" id="ARBA00023136"/>
    </source>
</evidence>
<keyword evidence="4 10" id="KW-0812">Transmembrane</keyword>
<evidence type="ECO:0000256" key="2">
    <source>
        <dbReference type="ARBA" id="ARBA00010663"/>
    </source>
</evidence>
<dbReference type="PROSITE" id="PS00237">
    <property type="entry name" value="G_PROTEIN_RECEP_F1_1"/>
    <property type="match status" value="1"/>
</dbReference>
<dbReference type="Gene3D" id="1.20.1070.10">
    <property type="entry name" value="Rhodopsin 7-helix transmembrane proteins"/>
    <property type="match status" value="1"/>
</dbReference>
<dbReference type="CDD" id="cd15392">
    <property type="entry name" value="7tmA_PR4-like"/>
    <property type="match status" value="1"/>
</dbReference>
<evidence type="ECO:0000256" key="5">
    <source>
        <dbReference type="ARBA" id="ARBA00022989"/>
    </source>
</evidence>
<dbReference type="GO" id="GO:0004983">
    <property type="term" value="F:neuropeptide Y receptor activity"/>
    <property type="evidence" value="ECO:0007669"/>
    <property type="project" value="InterPro"/>
</dbReference>
<dbReference type="EnsemblMetazoa" id="ENSAATROPT017141">
    <property type="protein sequence ID" value="ENSAATROPP015121"/>
    <property type="gene ID" value="ENSAATROPG014022"/>
</dbReference>
<keyword evidence="8 10" id="KW-0675">Receptor</keyword>
<feature type="transmembrane region" description="Helical" evidence="12">
    <location>
        <begin position="93"/>
        <end position="119"/>
    </location>
</feature>
<dbReference type="PANTHER" id="PTHR24238:SF73">
    <property type="entry name" value="RYAMIDE RECEPTOR"/>
    <property type="match status" value="1"/>
</dbReference>
<feature type="transmembrane region" description="Helical" evidence="12">
    <location>
        <begin position="173"/>
        <end position="194"/>
    </location>
</feature>
<evidence type="ECO:0000256" key="11">
    <source>
        <dbReference type="SAM" id="MobiDB-lite"/>
    </source>
</evidence>
<dbReference type="InterPro" id="IPR000276">
    <property type="entry name" value="GPCR_Rhodpsn"/>
</dbReference>
<evidence type="ECO:0000256" key="1">
    <source>
        <dbReference type="ARBA" id="ARBA00004651"/>
    </source>
</evidence>
<comment type="subcellular location">
    <subcellularLocation>
        <location evidence="1">Cell membrane</location>
        <topology evidence="1">Multi-pass membrane protein</topology>
    </subcellularLocation>
</comment>
<evidence type="ECO:0000256" key="6">
    <source>
        <dbReference type="ARBA" id="ARBA00023040"/>
    </source>
</evidence>
<name>A0AAG5DVF8_ANOAO</name>
<dbReference type="SUPFAM" id="SSF81321">
    <property type="entry name" value="Family A G protein-coupled receptor-like"/>
    <property type="match status" value="1"/>
</dbReference>
<keyword evidence="3" id="KW-1003">Cell membrane</keyword>
<organism evidence="14 15">
    <name type="scientific">Anopheles atroparvus</name>
    <name type="common">European mosquito</name>
    <dbReference type="NCBI Taxonomy" id="41427"/>
    <lineage>
        <taxon>Eukaryota</taxon>
        <taxon>Metazoa</taxon>
        <taxon>Ecdysozoa</taxon>
        <taxon>Arthropoda</taxon>
        <taxon>Hexapoda</taxon>
        <taxon>Insecta</taxon>
        <taxon>Pterygota</taxon>
        <taxon>Neoptera</taxon>
        <taxon>Endopterygota</taxon>
        <taxon>Diptera</taxon>
        <taxon>Nematocera</taxon>
        <taxon>Culicoidea</taxon>
        <taxon>Culicidae</taxon>
        <taxon>Anophelinae</taxon>
        <taxon>Anopheles</taxon>
    </lineage>
</organism>